<sequence length="122" mass="13786">MLKSIYIVLGSIALALGLVGIVVPGLPTTPFLLLSAYLYMKGSPRLHQWLLNNKYLGGRIRRYETNKGLYRHEKIYSIVLMWIMVSISAWVLISNINLRIVVLAAACIGTIVVWFWVPNAKK</sequence>
<dbReference type="EMBL" id="CP098400">
    <property type="protein sequence ID" value="URW79954.1"/>
    <property type="molecule type" value="Genomic_DNA"/>
</dbReference>
<accession>A0A9J6ZPY2</accession>
<dbReference type="Proteomes" id="UP001056426">
    <property type="component" value="Chromosome"/>
</dbReference>
<keyword evidence="3" id="KW-1185">Reference proteome</keyword>
<feature type="transmembrane region" description="Helical" evidence="1">
    <location>
        <begin position="99"/>
        <end position="117"/>
    </location>
</feature>
<evidence type="ECO:0000313" key="3">
    <source>
        <dbReference type="Proteomes" id="UP001056426"/>
    </source>
</evidence>
<dbReference type="PIRSF" id="PIRSF016789">
    <property type="entry name" value="DUF454"/>
    <property type="match status" value="1"/>
</dbReference>
<feature type="transmembrane region" description="Helical" evidence="1">
    <location>
        <begin position="75"/>
        <end position="93"/>
    </location>
</feature>
<proteinExistence type="predicted"/>
<dbReference type="InterPro" id="IPR007401">
    <property type="entry name" value="DUF454"/>
</dbReference>
<protein>
    <submittedName>
        <fullName evidence="2">YbaN family protein</fullName>
    </submittedName>
</protein>
<name>A0A9J6ZPY2_9BACT</name>
<evidence type="ECO:0000313" key="2">
    <source>
        <dbReference type="EMBL" id="URW79954.1"/>
    </source>
</evidence>
<reference evidence="2" key="2">
    <citation type="submission" date="2022-06" db="EMBL/GenBank/DDBJ databases">
        <title>Xiashengella guii gen. nov. sp. nov., a bacterium isolated form anaerobic digestion tank.</title>
        <authorList>
            <person name="Huang H."/>
        </authorList>
    </citation>
    <scope>NUCLEOTIDE SEQUENCE</scope>
    <source>
        <strain evidence="2">Ai-910</strain>
    </source>
</reference>
<keyword evidence="1" id="KW-0472">Membrane</keyword>
<gene>
    <name evidence="2" type="ORF">M9189_01095</name>
</gene>
<dbReference type="RefSeq" id="WP_250724066.1">
    <property type="nucleotide sequence ID" value="NZ_CP098400.1"/>
</dbReference>
<dbReference type="KEGG" id="alkq:M9189_01095"/>
<feature type="transmembrane region" description="Helical" evidence="1">
    <location>
        <begin position="6"/>
        <end position="39"/>
    </location>
</feature>
<dbReference type="GO" id="GO:0005886">
    <property type="term" value="C:plasma membrane"/>
    <property type="evidence" value="ECO:0007669"/>
    <property type="project" value="TreeGrafter"/>
</dbReference>
<keyword evidence="1" id="KW-0812">Transmembrane</keyword>
<dbReference type="PANTHER" id="PTHR35813">
    <property type="entry name" value="INNER MEMBRANE PROTEIN YBAN"/>
    <property type="match status" value="1"/>
</dbReference>
<evidence type="ECO:0000256" key="1">
    <source>
        <dbReference type="SAM" id="Phobius"/>
    </source>
</evidence>
<reference evidence="2" key="1">
    <citation type="submission" date="2022-05" db="EMBL/GenBank/DDBJ databases">
        <authorList>
            <person name="Sun X."/>
        </authorList>
    </citation>
    <scope>NUCLEOTIDE SEQUENCE</scope>
    <source>
        <strain evidence="2">Ai-910</strain>
    </source>
</reference>
<dbReference type="PANTHER" id="PTHR35813:SF1">
    <property type="entry name" value="INNER MEMBRANE PROTEIN YBAN"/>
    <property type="match status" value="1"/>
</dbReference>
<organism evidence="2 3">
    <name type="scientific">Xiashengella succiniciproducens</name>
    <dbReference type="NCBI Taxonomy" id="2949635"/>
    <lineage>
        <taxon>Bacteria</taxon>
        <taxon>Pseudomonadati</taxon>
        <taxon>Bacteroidota</taxon>
        <taxon>Bacteroidia</taxon>
        <taxon>Marinilabiliales</taxon>
        <taxon>Marinilabiliaceae</taxon>
        <taxon>Xiashengella</taxon>
    </lineage>
</organism>
<keyword evidence="1" id="KW-1133">Transmembrane helix</keyword>
<dbReference type="AlphaFoldDB" id="A0A9J6ZPY2"/>
<dbReference type="Pfam" id="PF04304">
    <property type="entry name" value="DUF454"/>
    <property type="match status" value="1"/>
</dbReference>